<feature type="domain" description="Tyrosine specific protein phosphatases" evidence="3">
    <location>
        <begin position="324"/>
        <end position="396"/>
    </location>
</feature>
<evidence type="ECO:0000313" key="4">
    <source>
        <dbReference type="EMBL" id="KJH49717.1"/>
    </source>
</evidence>
<feature type="compositionally biased region" description="Low complexity" evidence="1">
    <location>
        <begin position="90"/>
        <end position="107"/>
    </location>
</feature>
<dbReference type="SMART" id="SM00404">
    <property type="entry name" value="PTPc_motif"/>
    <property type="match status" value="1"/>
</dbReference>
<dbReference type="AlphaFoldDB" id="A0A0D8Y0R4"/>
<dbReference type="InterPro" id="IPR003595">
    <property type="entry name" value="Tyr_Pase_cat"/>
</dbReference>
<accession>A0A0D8Y0R4</accession>
<dbReference type="PRINTS" id="PR00700">
    <property type="entry name" value="PRTYPHPHTASE"/>
</dbReference>
<reference evidence="5" key="2">
    <citation type="journal article" date="2016" name="Sci. Rep.">
        <title>Dictyocaulus viviparus genome, variome and transcriptome elucidate lungworm biology and support future intervention.</title>
        <authorList>
            <person name="McNulty S.N."/>
            <person name="Strube C."/>
            <person name="Rosa B.A."/>
            <person name="Martin J.C."/>
            <person name="Tyagi R."/>
            <person name="Choi Y.J."/>
            <person name="Wang Q."/>
            <person name="Hallsworth Pepin K."/>
            <person name="Zhang X."/>
            <person name="Ozersky P."/>
            <person name="Wilson R.K."/>
            <person name="Sternberg P.W."/>
            <person name="Gasser R.B."/>
            <person name="Mitreva M."/>
        </authorList>
    </citation>
    <scope>NUCLEOTIDE SEQUENCE [LARGE SCALE GENOMIC DNA]</scope>
    <source>
        <strain evidence="5">HannoverDv2000</strain>
    </source>
</reference>
<dbReference type="STRING" id="29172.A0A0D8Y0R4"/>
<evidence type="ECO:0000256" key="1">
    <source>
        <dbReference type="SAM" id="MobiDB-lite"/>
    </source>
</evidence>
<dbReference type="OrthoDB" id="8815311at2759"/>
<sequence>MCQEENSLIDDTLSSFDVVAGGEIWLKEETGVKDGSVNSCGMENGGHKKKKAKKNGKEETVDAGQSVLQQQPTLVEKRREKEREEKTQQKPDAPQTPQATQAPQAPQAQVPQVAQCAKGGALVVAKWVQRALDMGVDALRAEYRNLAKYTLPEMTIDACRANQDAGRNRYQDVPCQDQHRVVLKWPGAPTDYIHANYVGTPVSDKRFICTQGPLDNTITEFWMMVLQEESETIVMLCNCIETGKIKCSPYWPEKVGETKTVSGIDITNMQMRAMSPEEPSISLSVLTLKFPKPDGTTDVREVRHYQWLDWPDRGVPPCRLTSMAEFFKELLSRIRGTKKPIIVHCSAGIGRTGTIVAIEYILERMQAGVECATMCDLLKELRNQRAYSIQNDLQYLYIHRVMLCYFLEKHKSRYGHDLDQYLYIHRVMLCDFLEKHKSRYESILTEEAKAKYARFVADYNAATGTQ</sequence>
<dbReference type="PROSITE" id="PS50055">
    <property type="entry name" value="TYR_PHOSPHATASE_PTP"/>
    <property type="match status" value="1"/>
</dbReference>
<dbReference type="Gene3D" id="3.90.190.10">
    <property type="entry name" value="Protein tyrosine phosphatase superfamily"/>
    <property type="match status" value="1"/>
</dbReference>
<dbReference type="InterPro" id="IPR029021">
    <property type="entry name" value="Prot-tyrosine_phosphatase-like"/>
</dbReference>
<gene>
    <name evidence="4" type="ORF">DICVIV_04138</name>
</gene>
<organism evidence="4 5">
    <name type="scientific">Dictyocaulus viviparus</name>
    <name type="common">Bovine lungworm</name>
    <dbReference type="NCBI Taxonomy" id="29172"/>
    <lineage>
        <taxon>Eukaryota</taxon>
        <taxon>Metazoa</taxon>
        <taxon>Ecdysozoa</taxon>
        <taxon>Nematoda</taxon>
        <taxon>Chromadorea</taxon>
        <taxon>Rhabditida</taxon>
        <taxon>Rhabditina</taxon>
        <taxon>Rhabditomorpha</taxon>
        <taxon>Strongyloidea</taxon>
        <taxon>Metastrongylidae</taxon>
        <taxon>Dictyocaulus</taxon>
    </lineage>
</organism>
<dbReference type="InterPro" id="IPR016130">
    <property type="entry name" value="Tyr_Pase_AS"/>
</dbReference>
<evidence type="ECO:0000259" key="3">
    <source>
        <dbReference type="PROSITE" id="PS50056"/>
    </source>
</evidence>
<dbReference type="Proteomes" id="UP000053766">
    <property type="component" value="Unassembled WGS sequence"/>
</dbReference>
<dbReference type="PANTHER" id="PTHR46163:SF8">
    <property type="entry name" value="PROTEIN-TYROSINE PHOSPHATASE"/>
    <property type="match status" value="1"/>
</dbReference>
<dbReference type="InterPro" id="IPR000242">
    <property type="entry name" value="PTP_cat"/>
</dbReference>
<dbReference type="SMART" id="SM00194">
    <property type="entry name" value="PTPc"/>
    <property type="match status" value="1"/>
</dbReference>
<feature type="region of interest" description="Disordered" evidence="1">
    <location>
        <begin position="31"/>
        <end position="107"/>
    </location>
</feature>
<dbReference type="PROSITE" id="PS00383">
    <property type="entry name" value="TYR_PHOSPHATASE_1"/>
    <property type="match status" value="1"/>
</dbReference>
<feature type="compositionally biased region" description="Basic and acidic residues" evidence="1">
    <location>
        <begin position="75"/>
        <end position="89"/>
    </location>
</feature>
<dbReference type="Pfam" id="PF00102">
    <property type="entry name" value="Y_phosphatase"/>
    <property type="match status" value="1"/>
</dbReference>
<dbReference type="CDD" id="cd00047">
    <property type="entry name" value="PTPc"/>
    <property type="match status" value="1"/>
</dbReference>
<evidence type="ECO:0000259" key="2">
    <source>
        <dbReference type="PROSITE" id="PS50055"/>
    </source>
</evidence>
<evidence type="ECO:0000313" key="5">
    <source>
        <dbReference type="Proteomes" id="UP000053766"/>
    </source>
</evidence>
<dbReference type="PROSITE" id="PS50056">
    <property type="entry name" value="TYR_PHOSPHATASE_2"/>
    <property type="match status" value="1"/>
</dbReference>
<name>A0A0D8Y0R4_DICVI</name>
<dbReference type="InterPro" id="IPR052782">
    <property type="entry name" value="Oocyte-zygote_transition_reg"/>
</dbReference>
<keyword evidence="5" id="KW-1185">Reference proteome</keyword>
<reference evidence="4 5" key="1">
    <citation type="submission" date="2013-11" db="EMBL/GenBank/DDBJ databases">
        <title>Draft genome of the bovine lungworm Dictyocaulus viviparus.</title>
        <authorList>
            <person name="Mitreva M."/>
        </authorList>
    </citation>
    <scope>NUCLEOTIDE SEQUENCE [LARGE SCALE GENOMIC DNA]</scope>
    <source>
        <strain evidence="4 5">HannoverDv2000</strain>
    </source>
</reference>
<dbReference type="PANTHER" id="PTHR46163">
    <property type="entry name" value="TYROSINE-PROTEIN PHOSPHATASE-RELATED"/>
    <property type="match status" value="1"/>
</dbReference>
<dbReference type="EMBL" id="KN716225">
    <property type="protein sequence ID" value="KJH49717.1"/>
    <property type="molecule type" value="Genomic_DNA"/>
</dbReference>
<protein>
    <submittedName>
        <fullName evidence="4">Protein-tyrosine phosphatase</fullName>
    </submittedName>
</protein>
<proteinExistence type="predicted"/>
<dbReference type="GO" id="GO:0004725">
    <property type="term" value="F:protein tyrosine phosphatase activity"/>
    <property type="evidence" value="ECO:0007669"/>
    <property type="project" value="InterPro"/>
</dbReference>
<dbReference type="SUPFAM" id="SSF52799">
    <property type="entry name" value="(Phosphotyrosine protein) phosphatases II"/>
    <property type="match status" value="1"/>
</dbReference>
<dbReference type="InterPro" id="IPR000387">
    <property type="entry name" value="Tyr_Pase_dom"/>
</dbReference>
<feature type="domain" description="Tyrosine-protein phosphatase" evidence="2">
    <location>
        <begin position="139"/>
        <end position="405"/>
    </location>
</feature>